<evidence type="ECO:0000256" key="5">
    <source>
        <dbReference type="SAM" id="MobiDB-lite"/>
    </source>
</evidence>
<dbReference type="InterPro" id="IPR000223">
    <property type="entry name" value="Pept_S26A_signal_pept_1"/>
</dbReference>
<comment type="subcellular location">
    <subcellularLocation>
        <location evidence="1">Cell membrane</location>
        <topology evidence="1">Single-pass type II membrane protein</topology>
    </subcellularLocation>
    <subcellularLocation>
        <location evidence="4">Membrane</location>
        <topology evidence="4">Single-pass type II membrane protein</topology>
    </subcellularLocation>
</comment>
<feature type="active site" evidence="3">
    <location>
        <position position="22"/>
    </location>
</feature>
<feature type="region of interest" description="Disordered" evidence="5">
    <location>
        <begin position="198"/>
        <end position="219"/>
    </location>
</feature>
<dbReference type="GO" id="GO:0004252">
    <property type="term" value="F:serine-type endopeptidase activity"/>
    <property type="evidence" value="ECO:0007669"/>
    <property type="project" value="InterPro"/>
</dbReference>
<dbReference type="GO" id="GO:0005886">
    <property type="term" value="C:plasma membrane"/>
    <property type="evidence" value="ECO:0007669"/>
    <property type="project" value="UniProtKB-SubCell"/>
</dbReference>
<dbReference type="Gene3D" id="2.10.109.10">
    <property type="entry name" value="Umud Fragment, subunit A"/>
    <property type="match status" value="1"/>
</dbReference>
<protein>
    <recommendedName>
        <fullName evidence="4">Signal peptidase I</fullName>
        <ecNumber evidence="4">3.4.21.89</ecNumber>
    </recommendedName>
</protein>
<feature type="domain" description="Peptidase S26" evidence="6">
    <location>
        <begin position="2"/>
        <end position="178"/>
    </location>
</feature>
<reference evidence="7 8" key="1">
    <citation type="submission" date="2020-12" db="EMBL/GenBank/DDBJ databases">
        <authorList>
            <person name="Zhou J."/>
        </authorList>
    </citation>
    <scope>NUCLEOTIDE SEQUENCE [LARGE SCALE GENOMIC DNA]</scope>
    <source>
        <strain evidence="7 8">CCUG 61299</strain>
    </source>
</reference>
<dbReference type="AlphaFoldDB" id="A0A7T7S2K2"/>
<accession>A0A7T7S2K2</accession>
<dbReference type="Pfam" id="PF10502">
    <property type="entry name" value="Peptidase_S26"/>
    <property type="match status" value="1"/>
</dbReference>
<dbReference type="PANTHER" id="PTHR43390:SF1">
    <property type="entry name" value="CHLOROPLAST PROCESSING PEPTIDASE"/>
    <property type="match status" value="1"/>
</dbReference>
<dbReference type="GO" id="GO:0009003">
    <property type="term" value="F:signal peptidase activity"/>
    <property type="evidence" value="ECO:0007669"/>
    <property type="project" value="UniProtKB-EC"/>
</dbReference>
<keyword evidence="4" id="KW-0645">Protease</keyword>
<evidence type="ECO:0000259" key="6">
    <source>
        <dbReference type="Pfam" id="PF10502"/>
    </source>
</evidence>
<evidence type="ECO:0000256" key="3">
    <source>
        <dbReference type="PIRSR" id="PIRSR600223-1"/>
    </source>
</evidence>
<dbReference type="InterPro" id="IPR019533">
    <property type="entry name" value="Peptidase_S26"/>
</dbReference>
<evidence type="ECO:0000313" key="8">
    <source>
        <dbReference type="Proteomes" id="UP000595895"/>
    </source>
</evidence>
<dbReference type="SUPFAM" id="SSF51306">
    <property type="entry name" value="LexA/Signal peptidase"/>
    <property type="match status" value="1"/>
</dbReference>
<feature type="compositionally biased region" description="Polar residues" evidence="5">
    <location>
        <begin position="203"/>
        <end position="219"/>
    </location>
</feature>
<dbReference type="KEGG" id="awe:JG540_06890"/>
<keyword evidence="8" id="KW-1185">Reference proteome</keyword>
<feature type="active site" evidence="3">
    <location>
        <position position="91"/>
    </location>
</feature>
<dbReference type="PANTHER" id="PTHR43390">
    <property type="entry name" value="SIGNAL PEPTIDASE I"/>
    <property type="match status" value="1"/>
</dbReference>
<dbReference type="PRINTS" id="PR00727">
    <property type="entry name" value="LEADERPTASE"/>
</dbReference>
<evidence type="ECO:0000313" key="7">
    <source>
        <dbReference type="EMBL" id="QQM68398.1"/>
    </source>
</evidence>
<dbReference type="Proteomes" id="UP000595895">
    <property type="component" value="Chromosome"/>
</dbReference>
<dbReference type="InterPro" id="IPR036286">
    <property type="entry name" value="LexA/Signal_pep-like_sf"/>
</dbReference>
<dbReference type="GO" id="GO:0006465">
    <property type="term" value="P:signal peptide processing"/>
    <property type="evidence" value="ECO:0007669"/>
    <property type="project" value="InterPro"/>
</dbReference>
<dbReference type="CDD" id="cd06530">
    <property type="entry name" value="S26_SPase_I"/>
    <property type="match status" value="1"/>
</dbReference>
<evidence type="ECO:0000256" key="4">
    <source>
        <dbReference type="RuleBase" id="RU362042"/>
    </source>
</evidence>
<keyword evidence="4 7" id="KW-0378">Hydrolase</keyword>
<proteinExistence type="inferred from homology"/>
<name>A0A7T7S2K2_9ACTO</name>
<comment type="catalytic activity">
    <reaction evidence="4">
        <text>Cleavage of hydrophobic, N-terminal signal or leader sequences from secreted and periplasmic proteins.</text>
        <dbReference type="EC" id="3.4.21.89"/>
    </reaction>
</comment>
<evidence type="ECO:0000256" key="2">
    <source>
        <dbReference type="ARBA" id="ARBA00009370"/>
    </source>
</evidence>
<comment type="similarity">
    <text evidence="2 4">Belongs to the peptidase S26 family.</text>
</comment>
<dbReference type="EC" id="3.4.21.89" evidence="4"/>
<organism evidence="7 8">
    <name type="scientific">Actinomyces weissii</name>
    <dbReference type="NCBI Taxonomy" id="675090"/>
    <lineage>
        <taxon>Bacteria</taxon>
        <taxon>Bacillati</taxon>
        <taxon>Actinomycetota</taxon>
        <taxon>Actinomycetes</taxon>
        <taxon>Actinomycetales</taxon>
        <taxon>Actinomycetaceae</taxon>
        <taxon>Actinomyces</taxon>
    </lineage>
</organism>
<dbReference type="NCBIfam" id="TIGR02227">
    <property type="entry name" value="sigpep_I_bact"/>
    <property type="match status" value="1"/>
</dbReference>
<evidence type="ECO:0000256" key="1">
    <source>
        <dbReference type="ARBA" id="ARBA00004401"/>
    </source>
</evidence>
<dbReference type="EMBL" id="CP066802">
    <property type="protein sequence ID" value="QQM68398.1"/>
    <property type="molecule type" value="Genomic_DNA"/>
</dbReference>
<gene>
    <name evidence="7" type="primary">lepB</name>
    <name evidence="7" type="ORF">JG540_06890</name>
</gene>
<sequence length="219" mass="23825">MLVLMALFKSFVVQTYEIPSSSMENTLAVGDRVAVTMYNASDIERGDIVVFVDPGGWLAGYEEPTGARKVLRDVLEFTRLLPPHSGHHLIKRVIGMPGDRVVSDGKGSLSVNGVELSEGYVKAGVSPSDIAFDVTVPAGYVWLMGDNRSNSMDSRMHQDDPNQGFVPLDNVVGVARYLFLPVKHWAVLDQEGSVFRRVPEPTSLPSQLAPAQSSPQPTS</sequence>